<evidence type="ECO:0000256" key="2">
    <source>
        <dbReference type="ARBA" id="ARBA00022801"/>
    </source>
</evidence>
<keyword evidence="1" id="KW-0479">Metal-binding</keyword>
<dbReference type="Gene3D" id="3.90.230.10">
    <property type="entry name" value="Creatinase/methionine aminopeptidase superfamily"/>
    <property type="match status" value="1"/>
</dbReference>
<dbReference type="Proteomes" id="UP000050502">
    <property type="component" value="Unassembled WGS sequence"/>
</dbReference>
<dbReference type="InterPro" id="IPR001131">
    <property type="entry name" value="Peptidase_M24B_aminopep-P_CS"/>
</dbReference>
<dbReference type="InterPro" id="IPR029149">
    <property type="entry name" value="Creatin/AminoP/Spt16_N"/>
</dbReference>
<dbReference type="Gene3D" id="3.40.350.10">
    <property type="entry name" value="Creatinase/prolidase N-terminal domain"/>
    <property type="match status" value="1"/>
</dbReference>
<dbReference type="GO" id="GO:0008235">
    <property type="term" value="F:metalloexopeptidase activity"/>
    <property type="evidence" value="ECO:0007669"/>
    <property type="project" value="UniProtKB-ARBA"/>
</dbReference>
<evidence type="ECO:0000313" key="5">
    <source>
        <dbReference type="EMBL" id="KPL87316.1"/>
    </source>
</evidence>
<evidence type="ECO:0000259" key="4">
    <source>
        <dbReference type="Pfam" id="PF01321"/>
    </source>
</evidence>
<dbReference type="PANTHER" id="PTHR46112:SF3">
    <property type="entry name" value="AMINOPEPTIDASE YPDF"/>
    <property type="match status" value="1"/>
</dbReference>
<gene>
    <name evidence="5" type="ORF">SE16_12580</name>
</gene>
<reference evidence="5 6" key="1">
    <citation type="submission" date="2015-07" db="EMBL/GenBank/DDBJ databases">
        <title>Whole genome sequence of Ardenticatena maritima DSM 23922.</title>
        <authorList>
            <person name="Hemp J."/>
            <person name="Ward L.M."/>
            <person name="Pace L.A."/>
            <person name="Fischer W.W."/>
        </authorList>
    </citation>
    <scope>NUCLEOTIDE SEQUENCE [LARGE SCALE GENOMIC DNA]</scope>
    <source>
        <strain evidence="5 6">110S</strain>
    </source>
</reference>
<dbReference type="PROSITE" id="PS00491">
    <property type="entry name" value="PROLINE_PEPTIDASE"/>
    <property type="match status" value="1"/>
</dbReference>
<dbReference type="GO" id="GO:0046872">
    <property type="term" value="F:metal ion binding"/>
    <property type="evidence" value="ECO:0007669"/>
    <property type="project" value="UniProtKB-KW"/>
</dbReference>
<sequence length="365" mass="39454">MSTHRFHRLQTAIANADFDLVALVPGANLTYAANVAVHRSERLHMLCIPAEGEPVVIAPALEAPAWDGLPVRVFTWRDETGPSAILRDVVSLYGWGSAHWAIEFNNMRYGEAEAIRRAAPNAVFSPAEPLLTRLRMCKDADELASLREAIRITETALQRAIEAVAPGVSERHIANVLRMAFFELGSEGLAFEPLVVAGPRSAHPHAHPGDRAIQPGDVVIIDCGGVSHGYHGDITRCLALAPVPDIIQRIYDVCRQAADAGRAAVRPGVPAEAVDRAARRVIEEAGFGAYFIHRTGHGLGLEIHEPPYIVEGNQEPLEPGMVFTVEPGIYIPDVGGVRVEDVVAVTENGADVLTTFPRDLITITP</sequence>
<protein>
    <recommendedName>
        <fullName evidence="7">Xaa-Pro dipeptidase</fullName>
    </recommendedName>
</protein>
<evidence type="ECO:0008006" key="7">
    <source>
        <dbReference type="Google" id="ProtNLM"/>
    </source>
</evidence>
<dbReference type="SUPFAM" id="SSF53092">
    <property type="entry name" value="Creatinase/prolidase N-terminal domain"/>
    <property type="match status" value="1"/>
</dbReference>
<dbReference type="InterPro" id="IPR000994">
    <property type="entry name" value="Pept_M24"/>
</dbReference>
<dbReference type="InterPro" id="IPR036005">
    <property type="entry name" value="Creatinase/aminopeptidase-like"/>
</dbReference>
<dbReference type="Pfam" id="PF01321">
    <property type="entry name" value="Creatinase_N"/>
    <property type="match status" value="1"/>
</dbReference>
<feature type="domain" description="Creatinase N-terminal" evidence="4">
    <location>
        <begin position="5"/>
        <end position="137"/>
    </location>
</feature>
<proteinExistence type="predicted"/>
<dbReference type="InterPro" id="IPR000587">
    <property type="entry name" value="Creatinase_N"/>
</dbReference>
<dbReference type="SUPFAM" id="SSF55920">
    <property type="entry name" value="Creatinase/aminopeptidase"/>
    <property type="match status" value="1"/>
</dbReference>
<dbReference type="InterPro" id="IPR050659">
    <property type="entry name" value="Peptidase_M24B"/>
</dbReference>
<dbReference type="RefSeq" id="WP_060687673.1">
    <property type="nucleotide sequence ID" value="NZ_LGKN01000006.1"/>
</dbReference>
<dbReference type="AlphaFoldDB" id="A0A0P6YQ78"/>
<dbReference type="Pfam" id="PF00557">
    <property type="entry name" value="Peptidase_M24"/>
    <property type="match status" value="1"/>
</dbReference>
<evidence type="ECO:0000259" key="3">
    <source>
        <dbReference type="Pfam" id="PF00557"/>
    </source>
</evidence>
<dbReference type="CDD" id="cd01092">
    <property type="entry name" value="APP-like"/>
    <property type="match status" value="1"/>
</dbReference>
<accession>A0A0P6YQ78</accession>
<comment type="caution">
    <text evidence="5">The sequence shown here is derived from an EMBL/GenBank/DDBJ whole genome shotgun (WGS) entry which is preliminary data.</text>
</comment>
<dbReference type="GO" id="GO:0004177">
    <property type="term" value="F:aminopeptidase activity"/>
    <property type="evidence" value="ECO:0007669"/>
    <property type="project" value="UniProtKB-ARBA"/>
</dbReference>
<dbReference type="PANTHER" id="PTHR46112">
    <property type="entry name" value="AMINOPEPTIDASE"/>
    <property type="match status" value="1"/>
</dbReference>
<organism evidence="5 6">
    <name type="scientific">Ardenticatena maritima</name>
    <dbReference type="NCBI Taxonomy" id="872965"/>
    <lineage>
        <taxon>Bacteria</taxon>
        <taxon>Bacillati</taxon>
        <taxon>Chloroflexota</taxon>
        <taxon>Ardenticatenia</taxon>
        <taxon>Ardenticatenales</taxon>
        <taxon>Ardenticatenaceae</taxon>
        <taxon>Ardenticatena</taxon>
    </lineage>
</organism>
<dbReference type="InterPro" id="IPR001714">
    <property type="entry name" value="Pept_M24_MAP"/>
</dbReference>
<evidence type="ECO:0000256" key="1">
    <source>
        <dbReference type="ARBA" id="ARBA00022723"/>
    </source>
</evidence>
<dbReference type="PRINTS" id="PR00599">
    <property type="entry name" value="MAPEPTIDASE"/>
</dbReference>
<dbReference type="EMBL" id="LGKN01000006">
    <property type="protein sequence ID" value="KPL87316.1"/>
    <property type="molecule type" value="Genomic_DNA"/>
</dbReference>
<keyword evidence="2" id="KW-0378">Hydrolase</keyword>
<name>A0A0P6YQ78_9CHLR</name>
<feature type="domain" description="Peptidase M24" evidence="3">
    <location>
        <begin position="145"/>
        <end position="347"/>
    </location>
</feature>
<evidence type="ECO:0000313" key="6">
    <source>
        <dbReference type="Proteomes" id="UP000050502"/>
    </source>
</evidence>